<proteinExistence type="predicted"/>
<evidence type="ECO:0000313" key="4">
    <source>
        <dbReference type="Proteomes" id="UP000749646"/>
    </source>
</evidence>
<dbReference type="EMBL" id="JAAAHW010000160">
    <property type="protein sequence ID" value="KAG0005840.1"/>
    <property type="molecule type" value="Genomic_DNA"/>
</dbReference>
<keyword evidence="2" id="KW-1133">Transmembrane helix</keyword>
<reference evidence="3" key="1">
    <citation type="journal article" date="2020" name="Fungal Divers.">
        <title>Resolving the Mortierellaceae phylogeny through synthesis of multi-gene phylogenetics and phylogenomics.</title>
        <authorList>
            <person name="Vandepol N."/>
            <person name="Liber J."/>
            <person name="Desiro A."/>
            <person name="Na H."/>
            <person name="Kennedy M."/>
            <person name="Barry K."/>
            <person name="Grigoriev I.V."/>
            <person name="Miller A.N."/>
            <person name="O'Donnell K."/>
            <person name="Stajich J.E."/>
            <person name="Bonito G."/>
        </authorList>
    </citation>
    <scope>NUCLEOTIDE SEQUENCE</scope>
    <source>
        <strain evidence="3">MES-2147</strain>
    </source>
</reference>
<sequence>MLVACADLTRAALPSLDQEHGHNRKQQNAQTHGAGRKPGSQVAMGRDVGTRNLLQTILESSAFTSNDVFKIACSIYHEISTGSYLKTSQGEDANHQPTHPPLQVANAFLYVCAIAGHFDKASTVLEDMMGRAQGAIKPDLTTYRHVLRAAYKHRQRLRNQNAEDTSDLDVKIDQIIDHAAEALVRQARMAFWIKLGLGGLAGATVAKFTMMGVMALPSSRSIIQVDGSVGSDHSSSLSTDGIIQLLASQEIAMSVSLAAGLLTAGYFIHGSTRQPIAMAQQEPSLRTALKSTDLNTRYQRAVQDLPRAKLFGLHFPELATTNIDEIRENLRSNMRV</sequence>
<feature type="transmembrane region" description="Helical" evidence="2">
    <location>
        <begin position="195"/>
        <end position="216"/>
    </location>
</feature>
<evidence type="ECO:0000313" key="3">
    <source>
        <dbReference type="EMBL" id="KAG0005840.1"/>
    </source>
</evidence>
<dbReference type="OrthoDB" id="2393594at2759"/>
<keyword evidence="4" id="KW-1185">Reference proteome</keyword>
<evidence type="ECO:0000256" key="2">
    <source>
        <dbReference type="SAM" id="Phobius"/>
    </source>
</evidence>
<keyword evidence="2" id="KW-0812">Transmembrane</keyword>
<gene>
    <name evidence="3" type="ORF">BGZ65_010029</name>
</gene>
<evidence type="ECO:0000256" key="1">
    <source>
        <dbReference type="SAM" id="MobiDB-lite"/>
    </source>
</evidence>
<protein>
    <submittedName>
        <fullName evidence="3">Uncharacterized protein</fullName>
    </submittedName>
</protein>
<dbReference type="Gene3D" id="1.25.40.10">
    <property type="entry name" value="Tetratricopeptide repeat domain"/>
    <property type="match status" value="1"/>
</dbReference>
<dbReference type="InterPro" id="IPR011990">
    <property type="entry name" value="TPR-like_helical_dom_sf"/>
</dbReference>
<organism evidence="3 4">
    <name type="scientific">Modicella reniformis</name>
    <dbReference type="NCBI Taxonomy" id="1440133"/>
    <lineage>
        <taxon>Eukaryota</taxon>
        <taxon>Fungi</taxon>
        <taxon>Fungi incertae sedis</taxon>
        <taxon>Mucoromycota</taxon>
        <taxon>Mortierellomycotina</taxon>
        <taxon>Mortierellomycetes</taxon>
        <taxon>Mortierellales</taxon>
        <taxon>Mortierellaceae</taxon>
        <taxon>Modicella</taxon>
    </lineage>
</organism>
<accession>A0A9P6MKS2</accession>
<keyword evidence="2" id="KW-0472">Membrane</keyword>
<dbReference type="AlphaFoldDB" id="A0A9P6MKS2"/>
<feature type="transmembrane region" description="Helical" evidence="2">
    <location>
        <begin position="251"/>
        <end position="268"/>
    </location>
</feature>
<name>A0A9P6MKS2_9FUNG</name>
<feature type="region of interest" description="Disordered" evidence="1">
    <location>
        <begin position="15"/>
        <end position="45"/>
    </location>
</feature>
<dbReference type="Proteomes" id="UP000749646">
    <property type="component" value="Unassembled WGS sequence"/>
</dbReference>
<comment type="caution">
    <text evidence="3">The sequence shown here is derived from an EMBL/GenBank/DDBJ whole genome shotgun (WGS) entry which is preliminary data.</text>
</comment>